<feature type="transmembrane region" description="Helical" evidence="1">
    <location>
        <begin position="20"/>
        <end position="44"/>
    </location>
</feature>
<protein>
    <submittedName>
        <fullName evidence="2">Flp pilus assembly protein TadG</fullName>
    </submittedName>
</protein>
<proteinExistence type="predicted"/>
<keyword evidence="1" id="KW-0812">Transmembrane</keyword>
<dbReference type="KEGG" id="tpro:Ga0080559_TMP2728"/>
<keyword evidence="3" id="KW-1185">Reference proteome</keyword>
<sequence length="179" mass="20046">MIGVIRKGLRRFLDADEGSAVVPFAMWTPLMVGIALSTIELGALTMRHVALERALDQTVREVKLGTGRNYTHDQLKTKICDRASVLVNCQETLQLEMVTLNMRSWREPEANADCVDTSTGEVTPQRTFEHGQEHETMMLRACYKYRPISPTSYLAAELPKDAQGYTALVSTASFVHEPM</sequence>
<gene>
    <name evidence="2" type="ORF">Ga0080559_TMP2728</name>
</gene>
<keyword evidence="1" id="KW-0472">Membrane</keyword>
<name>A0A1U7D5T3_9RHOB</name>
<accession>A0A1U7D5T3</accession>
<organism evidence="2 3">
    <name type="scientific">Salipiger profundus</name>
    <dbReference type="NCBI Taxonomy" id="1229727"/>
    <lineage>
        <taxon>Bacteria</taxon>
        <taxon>Pseudomonadati</taxon>
        <taxon>Pseudomonadota</taxon>
        <taxon>Alphaproteobacteria</taxon>
        <taxon>Rhodobacterales</taxon>
        <taxon>Roseobacteraceae</taxon>
        <taxon>Salipiger</taxon>
    </lineage>
</organism>
<keyword evidence="1" id="KW-1133">Transmembrane helix</keyword>
<dbReference type="Proteomes" id="UP000186559">
    <property type="component" value="Chromosome"/>
</dbReference>
<dbReference type="EMBL" id="CP014796">
    <property type="protein sequence ID" value="APX23524.1"/>
    <property type="molecule type" value="Genomic_DNA"/>
</dbReference>
<dbReference type="RefSeq" id="WP_076623547.1">
    <property type="nucleotide sequence ID" value="NZ_BMEW01000009.1"/>
</dbReference>
<reference evidence="2 3" key="1">
    <citation type="submission" date="2016-03" db="EMBL/GenBank/DDBJ databases">
        <title>Deep-sea bacteria in the southern Pacific.</title>
        <authorList>
            <person name="Tang K."/>
        </authorList>
    </citation>
    <scope>NUCLEOTIDE SEQUENCE [LARGE SCALE GENOMIC DNA]</scope>
    <source>
        <strain evidence="2 3">JLT2016</strain>
    </source>
</reference>
<dbReference type="STRING" id="1229727.Ga0080559_TMP2728"/>
<evidence type="ECO:0000313" key="2">
    <source>
        <dbReference type="EMBL" id="APX23524.1"/>
    </source>
</evidence>
<evidence type="ECO:0000256" key="1">
    <source>
        <dbReference type="SAM" id="Phobius"/>
    </source>
</evidence>
<dbReference type="OrthoDB" id="7907064at2"/>
<evidence type="ECO:0000313" key="3">
    <source>
        <dbReference type="Proteomes" id="UP000186559"/>
    </source>
</evidence>
<dbReference type="AlphaFoldDB" id="A0A1U7D5T3"/>